<dbReference type="Proteomes" id="UP000257607">
    <property type="component" value="Chromosome"/>
</dbReference>
<dbReference type="Pfam" id="PF06750">
    <property type="entry name" value="A24_N_bact"/>
    <property type="match status" value="1"/>
</dbReference>
<dbReference type="InterPro" id="IPR000045">
    <property type="entry name" value="Prepilin_IV_endopep_pep"/>
</dbReference>
<comment type="subcellular location">
    <subcellularLocation>
        <location evidence="1">Cell membrane</location>
        <topology evidence="1">Multi-pass membrane protein</topology>
    </subcellularLocation>
</comment>
<keyword evidence="3" id="KW-1003">Cell membrane</keyword>
<proteinExistence type="inferred from homology"/>
<dbReference type="AlphaFoldDB" id="A0A385ABK3"/>
<sequence>MTRLLIYFLTFVIGACCASFLTVCAWRWPLGLSITWPGSRCDFCHHALAWYDLCPIISYLILRGHCRYCDTRIQHHFFTSEVIGGLLACCLASQYFTPQIGYLLLILYLLSLVDIFHTALYPVPMVLAFMPLFIDYWPTNHWLSALLIGCTLSVINYFSDGIGTGDIELLAILGLWFGLEVTLSMLLIACLLCLIKYLIDSLRHPVVLALVGHRPIPFVPYISYGVLIVLFIVNT</sequence>
<evidence type="ECO:0000256" key="4">
    <source>
        <dbReference type="ARBA" id="ARBA00022692"/>
    </source>
</evidence>
<feature type="domain" description="Prepilin peptidase A24 N-terminal" evidence="9">
    <location>
        <begin position="12"/>
        <end position="94"/>
    </location>
</feature>
<feature type="transmembrane region" description="Helical" evidence="7">
    <location>
        <begin position="7"/>
        <end position="28"/>
    </location>
</feature>
<evidence type="ECO:0000259" key="9">
    <source>
        <dbReference type="Pfam" id="PF06750"/>
    </source>
</evidence>
<reference evidence="10 11" key="1">
    <citation type="submission" date="2018-07" db="EMBL/GenBank/DDBJ databases">
        <title>Lactobacillus curvatus genome sequence.</title>
        <authorList>
            <person name="Prechtl R."/>
        </authorList>
    </citation>
    <scope>NUCLEOTIDE SEQUENCE [LARGE SCALE GENOMIC DNA]</scope>
    <source>
        <strain evidence="10 11">TMW 1.1928</strain>
    </source>
</reference>
<feature type="transmembrane region" description="Helical" evidence="7">
    <location>
        <begin position="102"/>
        <end position="130"/>
    </location>
</feature>
<evidence type="ECO:0000313" key="11">
    <source>
        <dbReference type="Proteomes" id="UP000257607"/>
    </source>
</evidence>
<gene>
    <name evidence="10" type="ORF">DT351_01055</name>
</gene>
<dbReference type="RefSeq" id="WP_081394487.1">
    <property type="nucleotide sequence ID" value="NZ_CABIVZ010000011.1"/>
</dbReference>
<dbReference type="GO" id="GO:0005886">
    <property type="term" value="C:plasma membrane"/>
    <property type="evidence" value="ECO:0007669"/>
    <property type="project" value="UniProtKB-SubCell"/>
</dbReference>
<evidence type="ECO:0000256" key="6">
    <source>
        <dbReference type="ARBA" id="ARBA00023136"/>
    </source>
</evidence>
<accession>A0A385ABK3</accession>
<dbReference type="InterPro" id="IPR010627">
    <property type="entry name" value="Prepilin_pept_A24_N"/>
</dbReference>
<feature type="transmembrane region" description="Helical" evidence="7">
    <location>
        <begin position="77"/>
        <end position="96"/>
    </location>
</feature>
<keyword evidence="6 7" id="KW-0472">Membrane</keyword>
<feature type="transmembrane region" description="Helical" evidence="7">
    <location>
        <begin position="142"/>
        <end position="159"/>
    </location>
</feature>
<name>A0A385ABK3_LATCU</name>
<feature type="transmembrane region" description="Helical" evidence="7">
    <location>
        <begin position="48"/>
        <end position="65"/>
    </location>
</feature>
<evidence type="ECO:0000313" key="10">
    <source>
        <dbReference type="EMBL" id="AXN35030.1"/>
    </source>
</evidence>
<dbReference type="PANTHER" id="PTHR30487">
    <property type="entry name" value="TYPE 4 PREPILIN-LIKE PROTEINS LEADER PEPTIDE-PROCESSING ENZYME"/>
    <property type="match status" value="1"/>
</dbReference>
<protein>
    <submittedName>
        <fullName evidence="10">Prepilin peptidase</fullName>
    </submittedName>
</protein>
<dbReference type="GO" id="GO:0006465">
    <property type="term" value="P:signal peptide processing"/>
    <property type="evidence" value="ECO:0007669"/>
    <property type="project" value="TreeGrafter"/>
</dbReference>
<organism evidence="10 11">
    <name type="scientific">Latilactobacillus curvatus</name>
    <name type="common">Lactobacillus curvatus</name>
    <dbReference type="NCBI Taxonomy" id="28038"/>
    <lineage>
        <taxon>Bacteria</taxon>
        <taxon>Bacillati</taxon>
        <taxon>Bacillota</taxon>
        <taxon>Bacilli</taxon>
        <taxon>Lactobacillales</taxon>
        <taxon>Lactobacillaceae</taxon>
        <taxon>Latilactobacillus</taxon>
    </lineage>
</organism>
<dbReference type="Pfam" id="PF01478">
    <property type="entry name" value="Peptidase_A24"/>
    <property type="match status" value="1"/>
</dbReference>
<evidence type="ECO:0000256" key="2">
    <source>
        <dbReference type="ARBA" id="ARBA00005801"/>
    </source>
</evidence>
<feature type="transmembrane region" description="Helical" evidence="7">
    <location>
        <begin position="216"/>
        <end position="233"/>
    </location>
</feature>
<dbReference type="InterPro" id="IPR050882">
    <property type="entry name" value="Prepilin_peptidase/N-MTase"/>
</dbReference>
<keyword evidence="4 7" id="KW-0812">Transmembrane</keyword>
<evidence type="ECO:0000259" key="8">
    <source>
        <dbReference type="Pfam" id="PF01478"/>
    </source>
</evidence>
<feature type="transmembrane region" description="Helical" evidence="7">
    <location>
        <begin position="171"/>
        <end position="195"/>
    </location>
</feature>
<dbReference type="EMBL" id="CP031003">
    <property type="protein sequence ID" value="AXN35030.1"/>
    <property type="molecule type" value="Genomic_DNA"/>
</dbReference>
<keyword evidence="5 7" id="KW-1133">Transmembrane helix</keyword>
<feature type="domain" description="Prepilin type IV endopeptidase peptidase" evidence="8">
    <location>
        <begin position="103"/>
        <end position="195"/>
    </location>
</feature>
<dbReference type="GO" id="GO:0004190">
    <property type="term" value="F:aspartic-type endopeptidase activity"/>
    <property type="evidence" value="ECO:0007669"/>
    <property type="project" value="InterPro"/>
</dbReference>
<evidence type="ECO:0000256" key="5">
    <source>
        <dbReference type="ARBA" id="ARBA00022989"/>
    </source>
</evidence>
<dbReference type="PROSITE" id="PS51257">
    <property type="entry name" value="PROKAR_LIPOPROTEIN"/>
    <property type="match status" value="1"/>
</dbReference>
<evidence type="ECO:0000256" key="1">
    <source>
        <dbReference type="ARBA" id="ARBA00004651"/>
    </source>
</evidence>
<dbReference type="PANTHER" id="PTHR30487:SF0">
    <property type="entry name" value="PREPILIN LEADER PEPTIDASE_N-METHYLTRANSFERASE-RELATED"/>
    <property type="match status" value="1"/>
</dbReference>
<evidence type="ECO:0000256" key="7">
    <source>
        <dbReference type="SAM" id="Phobius"/>
    </source>
</evidence>
<comment type="similarity">
    <text evidence="2">Belongs to the peptidase A24 family.</text>
</comment>
<evidence type="ECO:0000256" key="3">
    <source>
        <dbReference type="ARBA" id="ARBA00022475"/>
    </source>
</evidence>